<evidence type="ECO:0000313" key="1">
    <source>
        <dbReference type="EMBL" id="MDT0619480.1"/>
    </source>
</evidence>
<keyword evidence="2" id="KW-1185">Reference proteome</keyword>
<organism evidence="1 2">
    <name type="scientific">Spectribacter acetivorans</name>
    <dbReference type="NCBI Taxonomy" id="3075603"/>
    <lineage>
        <taxon>Bacteria</taxon>
        <taxon>Pseudomonadati</taxon>
        <taxon>Pseudomonadota</taxon>
        <taxon>Gammaproteobacteria</taxon>
        <taxon>Salinisphaerales</taxon>
        <taxon>Salinisphaeraceae</taxon>
        <taxon>Spectribacter</taxon>
    </lineage>
</organism>
<accession>A0ABU3BAJ5</accession>
<dbReference type="RefSeq" id="WP_311659940.1">
    <property type="nucleotide sequence ID" value="NZ_JAVRHY010000015.1"/>
</dbReference>
<dbReference type="EMBL" id="JAVRHY010000015">
    <property type="protein sequence ID" value="MDT0619480.1"/>
    <property type="molecule type" value="Genomic_DNA"/>
</dbReference>
<name>A0ABU3BAJ5_9GAMM</name>
<comment type="caution">
    <text evidence="1">The sequence shown here is derived from an EMBL/GenBank/DDBJ whole genome shotgun (WGS) entry which is preliminary data.</text>
</comment>
<dbReference type="Proteomes" id="UP001259982">
    <property type="component" value="Unassembled WGS sequence"/>
</dbReference>
<proteinExistence type="predicted"/>
<protein>
    <recommendedName>
        <fullName evidence="3">CsbD family protein</fullName>
    </recommendedName>
</protein>
<evidence type="ECO:0000313" key="2">
    <source>
        <dbReference type="Proteomes" id="UP001259982"/>
    </source>
</evidence>
<evidence type="ECO:0008006" key="3">
    <source>
        <dbReference type="Google" id="ProtNLM"/>
    </source>
</evidence>
<sequence length="71" mass="7621">MPGKIEIAKDVVEVAVQSGAERAGRIAGAVTRTVGEITGEVGGWFTDIFEMMDAADRAEADREADETDHDR</sequence>
<reference evidence="1 2" key="1">
    <citation type="submission" date="2023-09" db="EMBL/GenBank/DDBJ databases">
        <authorList>
            <person name="Rey-Velasco X."/>
        </authorList>
    </citation>
    <scope>NUCLEOTIDE SEQUENCE [LARGE SCALE GENOMIC DNA]</scope>
    <source>
        <strain evidence="1 2">P385</strain>
    </source>
</reference>
<gene>
    <name evidence="1" type="ORF">RM531_13460</name>
</gene>